<dbReference type="InterPro" id="IPR002912">
    <property type="entry name" value="ACT_dom"/>
</dbReference>
<evidence type="ECO:0000313" key="11">
    <source>
        <dbReference type="Proteomes" id="UP001152885"/>
    </source>
</evidence>
<evidence type="ECO:0000259" key="8">
    <source>
        <dbReference type="PROSITE" id="PS51171"/>
    </source>
</evidence>
<evidence type="ECO:0000256" key="3">
    <source>
        <dbReference type="ARBA" id="ARBA00022605"/>
    </source>
</evidence>
<sequence>MKVAFLGPLGTYTHQAVTQQFGDIELLPQTSIGDCFEKLNAKYVDYAVVPFENSTNGQVVFTYDLLRDWLLRSNSSFKIVAEQFVSIQHNLLSNLKSIDDIKTIYSHPQVWTQVKNFLKDLSVVKIDVDSTSKAAEIVSKDTTHTAAAISSYMSSKIYNLPILKKNIEDNSNNTTRFLVLGYDSLEESGEVTSSIMLTLNHDDPGALCDILVKFKSKGINLTSINSRPSNIKQWQYVFFIEMMGDVSVIKNELKEICLDFIILGTFKRKPISNV</sequence>
<evidence type="ECO:0000256" key="1">
    <source>
        <dbReference type="ARBA" id="ARBA00004741"/>
    </source>
</evidence>
<reference evidence="10" key="1">
    <citation type="submission" date="2022-12" db="EMBL/GenBank/DDBJ databases">
        <authorList>
            <person name="Brejova B."/>
        </authorList>
    </citation>
    <scope>NUCLEOTIDE SEQUENCE</scope>
</reference>
<dbReference type="InterPro" id="IPR045865">
    <property type="entry name" value="ACT-like_dom_sf"/>
</dbReference>
<dbReference type="PANTHER" id="PTHR21022">
    <property type="entry name" value="PREPHENATE DEHYDRATASE P PROTEIN"/>
    <property type="match status" value="1"/>
</dbReference>
<comment type="catalytic activity">
    <reaction evidence="7">
        <text>prephenate + H(+) = 3-phenylpyruvate + CO2 + H2O</text>
        <dbReference type="Rhea" id="RHEA:21648"/>
        <dbReference type="ChEBI" id="CHEBI:15377"/>
        <dbReference type="ChEBI" id="CHEBI:15378"/>
        <dbReference type="ChEBI" id="CHEBI:16526"/>
        <dbReference type="ChEBI" id="CHEBI:18005"/>
        <dbReference type="ChEBI" id="CHEBI:29934"/>
        <dbReference type="EC" id="4.2.1.51"/>
    </reaction>
</comment>
<dbReference type="PANTHER" id="PTHR21022:SF19">
    <property type="entry name" value="PREPHENATE DEHYDRATASE-RELATED"/>
    <property type="match status" value="1"/>
</dbReference>
<evidence type="ECO:0000256" key="2">
    <source>
        <dbReference type="ARBA" id="ARBA00013147"/>
    </source>
</evidence>
<keyword evidence="5" id="KW-0584">Phenylalanine biosynthesis</keyword>
<keyword evidence="4" id="KW-0057">Aromatic amino acid biosynthesis</keyword>
<dbReference type="PROSITE" id="PS51671">
    <property type="entry name" value="ACT"/>
    <property type="match status" value="1"/>
</dbReference>
<dbReference type="PROSITE" id="PS51171">
    <property type="entry name" value="PREPHENATE_DEHYDR_3"/>
    <property type="match status" value="1"/>
</dbReference>
<evidence type="ECO:0000256" key="5">
    <source>
        <dbReference type="ARBA" id="ARBA00023222"/>
    </source>
</evidence>
<keyword evidence="11" id="KW-1185">Reference proteome</keyword>
<organism evidence="10 11">
    <name type="scientific">Candida verbasci</name>
    <dbReference type="NCBI Taxonomy" id="1227364"/>
    <lineage>
        <taxon>Eukaryota</taxon>
        <taxon>Fungi</taxon>
        <taxon>Dikarya</taxon>
        <taxon>Ascomycota</taxon>
        <taxon>Saccharomycotina</taxon>
        <taxon>Pichiomycetes</taxon>
        <taxon>Debaryomycetaceae</taxon>
        <taxon>Candida/Lodderomyces clade</taxon>
        <taxon>Candida</taxon>
    </lineage>
</organism>
<dbReference type="OrthoDB" id="983542at2759"/>
<dbReference type="CDD" id="cd04905">
    <property type="entry name" value="ACT_CM-PDT"/>
    <property type="match status" value="1"/>
</dbReference>
<dbReference type="Gene3D" id="3.40.190.10">
    <property type="entry name" value="Periplasmic binding protein-like II"/>
    <property type="match status" value="2"/>
</dbReference>
<dbReference type="GO" id="GO:0009094">
    <property type="term" value="P:L-phenylalanine biosynthetic process"/>
    <property type="evidence" value="ECO:0007669"/>
    <property type="project" value="UniProtKB-KW"/>
</dbReference>
<protein>
    <recommendedName>
        <fullName evidence="2">prephenate dehydratase</fullName>
        <ecNumber evidence="2">4.2.1.51</ecNumber>
    </recommendedName>
</protein>
<evidence type="ECO:0000313" key="10">
    <source>
        <dbReference type="EMBL" id="CAI5758399.1"/>
    </source>
</evidence>
<dbReference type="AlphaFoldDB" id="A0A9W4XLQ0"/>
<dbReference type="Pfam" id="PF00800">
    <property type="entry name" value="PDT"/>
    <property type="match status" value="1"/>
</dbReference>
<feature type="domain" description="Prephenate dehydratase" evidence="8">
    <location>
        <begin position="2"/>
        <end position="182"/>
    </location>
</feature>
<dbReference type="NCBIfam" id="NF008865">
    <property type="entry name" value="PRK11898.1"/>
    <property type="match status" value="1"/>
</dbReference>
<dbReference type="InterPro" id="IPR001086">
    <property type="entry name" value="Preph_deHydtase"/>
</dbReference>
<gene>
    <name evidence="10" type="ORF">CANVERA_P2912</name>
</gene>
<accession>A0A9W4XLQ0</accession>
<keyword evidence="6" id="KW-0456">Lyase</keyword>
<proteinExistence type="predicted"/>
<dbReference type="GO" id="GO:0004664">
    <property type="term" value="F:prephenate dehydratase activity"/>
    <property type="evidence" value="ECO:0007669"/>
    <property type="project" value="UniProtKB-EC"/>
</dbReference>
<dbReference type="EMBL" id="CANTUO010000003">
    <property type="protein sequence ID" value="CAI5758399.1"/>
    <property type="molecule type" value="Genomic_DNA"/>
</dbReference>
<keyword evidence="3" id="KW-0028">Amino-acid biosynthesis</keyword>
<evidence type="ECO:0000256" key="7">
    <source>
        <dbReference type="ARBA" id="ARBA00047848"/>
    </source>
</evidence>
<feature type="domain" description="ACT" evidence="9">
    <location>
        <begin position="195"/>
        <end position="268"/>
    </location>
</feature>
<evidence type="ECO:0000259" key="9">
    <source>
        <dbReference type="PROSITE" id="PS51671"/>
    </source>
</evidence>
<comment type="pathway">
    <text evidence="1">Amino-acid biosynthesis; L-phenylalanine biosynthesis; phenylpyruvate from prephenate: step 1/1.</text>
</comment>
<dbReference type="CDD" id="cd13532">
    <property type="entry name" value="PBP2_PDT_like"/>
    <property type="match status" value="1"/>
</dbReference>
<name>A0A9W4XLQ0_9ASCO</name>
<comment type="caution">
    <text evidence="10">The sequence shown here is derived from an EMBL/GenBank/DDBJ whole genome shotgun (WGS) entry which is preliminary data.</text>
</comment>
<dbReference type="SUPFAM" id="SSF53850">
    <property type="entry name" value="Periplasmic binding protein-like II"/>
    <property type="match status" value="1"/>
</dbReference>
<dbReference type="InterPro" id="IPR018528">
    <property type="entry name" value="Preph_deHydtase_CS"/>
</dbReference>
<dbReference type="GO" id="GO:0005737">
    <property type="term" value="C:cytoplasm"/>
    <property type="evidence" value="ECO:0007669"/>
    <property type="project" value="TreeGrafter"/>
</dbReference>
<dbReference type="Gene3D" id="3.30.70.260">
    <property type="match status" value="1"/>
</dbReference>
<dbReference type="PROSITE" id="PS00857">
    <property type="entry name" value="PREPHENATE_DEHYDR_1"/>
    <property type="match status" value="1"/>
</dbReference>
<dbReference type="FunFam" id="3.40.190.10:FF:000034">
    <property type="entry name" value="Chorismate mutase/prephenate dehydratase"/>
    <property type="match status" value="1"/>
</dbReference>
<dbReference type="EC" id="4.2.1.51" evidence="2"/>
<dbReference type="Proteomes" id="UP001152885">
    <property type="component" value="Unassembled WGS sequence"/>
</dbReference>
<dbReference type="SUPFAM" id="SSF55021">
    <property type="entry name" value="ACT-like"/>
    <property type="match status" value="1"/>
</dbReference>
<evidence type="ECO:0000256" key="4">
    <source>
        <dbReference type="ARBA" id="ARBA00023141"/>
    </source>
</evidence>
<evidence type="ECO:0000256" key="6">
    <source>
        <dbReference type="ARBA" id="ARBA00023239"/>
    </source>
</evidence>